<proteinExistence type="inferred from homology"/>
<dbReference type="GO" id="GO:0003682">
    <property type="term" value="F:chromatin binding"/>
    <property type="evidence" value="ECO:0007669"/>
    <property type="project" value="TreeGrafter"/>
</dbReference>
<feature type="compositionally biased region" description="Acidic residues" evidence="13">
    <location>
        <begin position="634"/>
        <end position="650"/>
    </location>
</feature>
<feature type="compositionally biased region" description="Polar residues" evidence="13">
    <location>
        <begin position="77"/>
        <end position="87"/>
    </location>
</feature>
<dbReference type="GO" id="GO:0006357">
    <property type="term" value="P:regulation of transcription by RNA polymerase II"/>
    <property type="evidence" value="ECO:0007669"/>
    <property type="project" value="TreeGrafter"/>
</dbReference>
<comment type="catalytic activity">
    <reaction evidence="12">
        <text>L-lysyl-[protein] + acetyl-CoA = N(6)-acetyl-L-lysyl-[protein] + CoA + H(+)</text>
        <dbReference type="Rhea" id="RHEA:45948"/>
        <dbReference type="Rhea" id="RHEA-COMP:9752"/>
        <dbReference type="Rhea" id="RHEA-COMP:10731"/>
        <dbReference type="ChEBI" id="CHEBI:15378"/>
        <dbReference type="ChEBI" id="CHEBI:29969"/>
        <dbReference type="ChEBI" id="CHEBI:57287"/>
        <dbReference type="ChEBI" id="CHEBI:57288"/>
        <dbReference type="ChEBI" id="CHEBI:61930"/>
        <dbReference type="EC" id="2.3.1.48"/>
    </reaction>
</comment>
<dbReference type="OrthoDB" id="787137at2759"/>
<dbReference type="FunFam" id="3.30.60.60:FF:000001">
    <property type="entry name" value="Histone acetyltransferase"/>
    <property type="match status" value="1"/>
</dbReference>
<dbReference type="GO" id="GO:0008270">
    <property type="term" value="F:zinc ion binding"/>
    <property type="evidence" value="ECO:0007669"/>
    <property type="project" value="UniProtKB-KW"/>
</dbReference>
<evidence type="ECO:0000313" key="15">
    <source>
        <dbReference type="EMBL" id="ODV76504.1"/>
    </source>
</evidence>
<feature type="compositionally biased region" description="Basic and acidic residues" evidence="13">
    <location>
        <begin position="128"/>
        <end position="141"/>
    </location>
</feature>
<dbReference type="PANTHER" id="PTHR10615:SF161">
    <property type="entry name" value="HISTONE ACETYLTRANSFERASE KAT7"/>
    <property type="match status" value="1"/>
</dbReference>
<dbReference type="EMBL" id="KV453925">
    <property type="protein sequence ID" value="ODV76504.1"/>
    <property type="molecule type" value="Genomic_DNA"/>
</dbReference>
<dbReference type="Gene3D" id="3.30.60.60">
    <property type="entry name" value="N-acetyl transferase-like"/>
    <property type="match status" value="1"/>
</dbReference>
<keyword evidence="10 12" id="KW-0539">Nucleus</keyword>
<dbReference type="Pfam" id="PF01853">
    <property type="entry name" value="MOZ_SAS"/>
    <property type="match status" value="1"/>
</dbReference>
<dbReference type="InterPro" id="IPR002717">
    <property type="entry name" value="HAT_MYST-type"/>
</dbReference>
<feature type="compositionally biased region" description="Basic and acidic residues" evidence="13">
    <location>
        <begin position="50"/>
        <end position="68"/>
    </location>
</feature>
<evidence type="ECO:0000313" key="16">
    <source>
        <dbReference type="Proteomes" id="UP000094389"/>
    </source>
</evidence>
<evidence type="ECO:0000256" key="2">
    <source>
        <dbReference type="ARBA" id="ARBA00010107"/>
    </source>
</evidence>
<name>A0A1E4SAH4_CYBJN</name>
<dbReference type="InterPro" id="IPR016181">
    <property type="entry name" value="Acyl_CoA_acyltransferase"/>
</dbReference>
<dbReference type="GO" id="GO:0004402">
    <property type="term" value="F:histone acetyltransferase activity"/>
    <property type="evidence" value="ECO:0007669"/>
    <property type="project" value="InterPro"/>
</dbReference>
<evidence type="ECO:0000256" key="4">
    <source>
        <dbReference type="ARBA" id="ARBA00022679"/>
    </source>
</evidence>
<protein>
    <recommendedName>
        <fullName evidence="3 12">Histone acetyltransferase</fullName>
        <ecNumber evidence="3 12">2.3.1.48</ecNumber>
    </recommendedName>
</protein>
<evidence type="ECO:0000256" key="12">
    <source>
        <dbReference type="RuleBase" id="RU361211"/>
    </source>
</evidence>
<evidence type="ECO:0000259" key="14">
    <source>
        <dbReference type="PROSITE" id="PS51726"/>
    </source>
</evidence>
<dbReference type="STRING" id="983966.A0A1E4SAH4"/>
<feature type="region of interest" description="Disordered" evidence="13">
    <location>
        <begin position="1"/>
        <end position="24"/>
    </location>
</feature>
<dbReference type="SUPFAM" id="SSF55729">
    <property type="entry name" value="Acyl-CoA N-acyltransferases (Nat)"/>
    <property type="match status" value="1"/>
</dbReference>
<dbReference type="GO" id="GO:0031507">
    <property type="term" value="P:heterochromatin formation"/>
    <property type="evidence" value="ECO:0007669"/>
    <property type="project" value="UniProtKB-ARBA"/>
</dbReference>
<dbReference type="Gene3D" id="3.40.630.30">
    <property type="match status" value="1"/>
</dbReference>
<dbReference type="PANTHER" id="PTHR10615">
    <property type="entry name" value="HISTONE ACETYLTRANSFERASE"/>
    <property type="match status" value="1"/>
</dbReference>
<comment type="similarity">
    <text evidence="2 12">Belongs to the MYST (SAS/MOZ) family.</text>
</comment>
<evidence type="ECO:0000256" key="8">
    <source>
        <dbReference type="ARBA" id="ARBA00022853"/>
    </source>
</evidence>
<dbReference type="InterPro" id="IPR050603">
    <property type="entry name" value="MYST_HAT"/>
</dbReference>
<feature type="region of interest" description="Disordered" evidence="13">
    <location>
        <begin position="126"/>
        <end position="160"/>
    </location>
</feature>
<feature type="compositionally biased region" description="Acidic residues" evidence="13">
    <location>
        <begin position="142"/>
        <end position="160"/>
    </location>
</feature>
<evidence type="ECO:0000256" key="5">
    <source>
        <dbReference type="ARBA" id="ARBA00022723"/>
    </source>
</evidence>
<keyword evidence="8" id="KW-0156">Chromatin regulator</keyword>
<dbReference type="GO" id="GO:0003712">
    <property type="term" value="F:transcription coregulator activity"/>
    <property type="evidence" value="ECO:0007669"/>
    <property type="project" value="TreeGrafter"/>
</dbReference>
<keyword evidence="7" id="KW-0862">Zinc</keyword>
<feature type="domain" description="MYST-type HAT" evidence="14">
    <location>
        <begin position="219"/>
        <end position="500"/>
    </location>
</feature>
<evidence type="ECO:0000256" key="1">
    <source>
        <dbReference type="ARBA" id="ARBA00004123"/>
    </source>
</evidence>
<dbReference type="FunFam" id="3.40.630.30:FF:000001">
    <property type="entry name" value="Histone acetyltransferase"/>
    <property type="match status" value="1"/>
</dbReference>
<gene>
    <name evidence="15" type="ORF">CYBJADRAFT_165779</name>
</gene>
<keyword evidence="6" id="KW-0863">Zinc-finger</keyword>
<feature type="active site" description="Proton donor/acceptor" evidence="11">
    <location>
        <position position="397"/>
    </location>
</feature>
<dbReference type="EC" id="2.3.1.48" evidence="3 12"/>
<feature type="region of interest" description="Disordered" evidence="13">
    <location>
        <begin position="622"/>
        <end position="677"/>
    </location>
</feature>
<feature type="compositionally biased region" description="Basic residues" evidence="13">
    <location>
        <begin position="701"/>
        <end position="713"/>
    </location>
</feature>
<reference evidence="15 16" key="1">
    <citation type="journal article" date="2016" name="Proc. Natl. Acad. Sci. U.S.A.">
        <title>Comparative genomics of biotechnologically important yeasts.</title>
        <authorList>
            <person name="Riley R."/>
            <person name="Haridas S."/>
            <person name="Wolfe K.H."/>
            <person name="Lopes M.R."/>
            <person name="Hittinger C.T."/>
            <person name="Goeker M."/>
            <person name="Salamov A.A."/>
            <person name="Wisecaver J.H."/>
            <person name="Long T.M."/>
            <person name="Calvey C.H."/>
            <person name="Aerts A.L."/>
            <person name="Barry K.W."/>
            <person name="Choi C."/>
            <person name="Clum A."/>
            <person name="Coughlan A.Y."/>
            <person name="Deshpande S."/>
            <person name="Douglass A.P."/>
            <person name="Hanson S.J."/>
            <person name="Klenk H.-P."/>
            <person name="LaButti K.M."/>
            <person name="Lapidus A."/>
            <person name="Lindquist E.A."/>
            <person name="Lipzen A.M."/>
            <person name="Meier-Kolthoff J.P."/>
            <person name="Ohm R.A."/>
            <person name="Otillar R.P."/>
            <person name="Pangilinan J.L."/>
            <person name="Peng Y."/>
            <person name="Rokas A."/>
            <person name="Rosa C.A."/>
            <person name="Scheuner C."/>
            <person name="Sibirny A.A."/>
            <person name="Slot J.C."/>
            <person name="Stielow J.B."/>
            <person name="Sun H."/>
            <person name="Kurtzman C.P."/>
            <person name="Blackwell M."/>
            <person name="Grigoriev I.V."/>
            <person name="Jeffries T.W."/>
        </authorList>
    </citation>
    <scope>NUCLEOTIDE SEQUENCE [LARGE SCALE GENOMIC DNA]</scope>
    <source>
        <strain evidence="16">ATCC 18201 / CBS 1600 / BCRC 20928 / JCM 3617 / NBRC 0987 / NRRL Y-1542</strain>
    </source>
</reference>
<evidence type="ECO:0000256" key="9">
    <source>
        <dbReference type="ARBA" id="ARBA00022990"/>
    </source>
</evidence>
<keyword evidence="5" id="KW-0479">Metal-binding</keyword>
<dbReference type="InterPro" id="IPR036388">
    <property type="entry name" value="WH-like_DNA-bd_sf"/>
</dbReference>
<feature type="region of interest" description="Disordered" evidence="13">
    <location>
        <begin position="693"/>
        <end position="713"/>
    </location>
</feature>
<comment type="subcellular location">
    <subcellularLocation>
        <location evidence="1 12">Nucleus</location>
    </subcellularLocation>
</comment>
<dbReference type="GO" id="GO:1990467">
    <property type="term" value="C:NuA3a histone acetyltransferase complex"/>
    <property type="evidence" value="ECO:0007669"/>
    <property type="project" value="TreeGrafter"/>
</dbReference>
<evidence type="ECO:0000256" key="3">
    <source>
        <dbReference type="ARBA" id="ARBA00013184"/>
    </source>
</evidence>
<sequence length="713" mass="82140">MTAAPDATKGTGTKRSTSPHDRVVQRKLSLLRSLVIPDNLEYDAVHQKAFEDAESEKSTRSLRHRDESPVYCETRPRATSSSGTISRNSHKAWFSSNKNCLVTQHTAHKFVMKIKYQSSQFYQFREPSPLRDDEKLDIKDNENDDFNVNEDEDDNELHSDDDEVLYRGALSKEQAKNDKTMPSKRDRILFKKLLKKSEPDRLRNNTVMLNQSVRDDPFAQSSKIKFIQFKDYEIQTWYTAPYPEEYSKNQMLYICEHCLKYMSSKYILHRHKLKCDMFHPPGTEIYRHGNNSIFEIDGRKNVIYCQNLCLLAKLFLNSKTLYYDVEPFMFYVLTEHDPITNHHHFVGYFSKEKLNSTNYNLSCIITLPIYQRKGYGNLLIDFSYLLSRREFKQGTPEKPLSDLGLVSYRNYWKVTIAYTLKRLSKNRSNFNVSLSQLSSLTGLTTSDVVVGLEQCDALLYNAELSKYAISIDLSVLDEITQTWENKNYVTLEPSALLWKPLIFGPSGGINQVGLGPSNLETSVKSTKMVSDIVKPDPMRDSIAILANFLHDDLNDPRTAEEQILNEINEHNLSNGKVEVLQGYRHCYPGKRDASKRNRKIRNGAKSEEDDGFIDIKTVLPDDSDFVSDQSSKDEDFEESEEDEEEEDDSDVSAGERDDTISLGLGEEERANAMDLKKKSIKFRASHRIQKKNLEQLASVKSTRRRLRHSSPTI</sequence>
<organism evidence="15 16">
    <name type="scientific">Cyberlindnera jadinii (strain ATCC 18201 / CBS 1600 / BCRC 20928 / JCM 3617 / NBRC 0987 / NRRL Y-1542)</name>
    <name type="common">Torula yeast</name>
    <name type="synonym">Candida utilis</name>
    <dbReference type="NCBI Taxonomy" id="983966"/>
    <lineage>
        <taxon>Eukaryota</taxon>
        <taxon>Fungi</taxon>
        <taxon>Dikarya</taxon>
        <taxon>Ascomycota</taxon>
        <taxon>Saccharomycotina</taxon>
        <taxon>Saccharomycetes</taxon>
        <taxon>Phaffomycetales</taxon>
        <taxon>Phaffomycetaceae</taxon>
        <taxon>Cyberlindnera</taxon>
    </lineage>
</organism>
<evidence type="ECO:0000256" key="6">
    <source>
        <dbReference type="ARBA" id="ARBA00022771"/>
    </source>
</evidence>
<dbReference type="RefSeq" id="XP_020073543.1">
    <property type="nucleotide sequence ID" value="XM_020214206.1"/>
</dbReference>
<evidence type="ECO:0000256" key="11">
    <source>
        <dbReference type="PIRSR" id="PIRSR602717-51"/>
    </source>
</evidence>
<dbReference type="Pfam" id="PF17772">
    <property type="entry name" value="zf-MYST"/>
    <property type="match status" value="1"/>
</dbReference>
<feature type="compositionally biased region" description="Basic and acidic residues" evidence="13">
    <location>
        <begin position="666"/>
        <end position="677"/>
    </location>
</feature>
<keyword evidence="9" id="KW-0007">Acetylation</keyword>
<feature type="region of interest" description="Disordered" evidence="13">
    <location>
        <begin position="50"/>
        <end position="88"/>
    </location>
</feature>
<dbReference type="GO" id="GO:0005634">
    <property type="term" value="C:nucleus"/>
    <property type="evidence" value="ECO:0007669"/>
    <property type="project" value="UniProtKB-SubCell"/>
</dbReference>
<dbReference type="PROSITE" id="PS51726">
    <property type="entry name" value="MYST_HAT"/>
    <property type="match status" value="1"/>
</dbReference>
<dbReference type="GeneID" id="30988602"/>
<keyword evidence="4" id="KW-0808">Transferase</keyword>
<evidence type="ECO:0000256" key="10">
    <source>
        <dbReference type="ARBA" id="ARBA00023242"/>
    </source>
</evidence>
<keyword evidence="16" id="KW-1185">Reference proteome</keyword>
<dbReference type="Gene3D" id="1.10.10.10">
    <property type="entry name" value="Winged helix-like DNA-binding domain superfamily/Winged helix DNA-binding domain"/>
    <property type="match status" value="1"/>
</dbReference>
<evidence type="ECO:0000256" key="13">
    <source>
        <dbReference type="SAM" id="MobiDB-lite"/>
    </source>
</evidence>
<dbReference type="InterPro" id="IPR040706">
    <property type="entry name" value="Zf-MYST"/>
</dbReference>
<evidence type="ECO:0000256" key="7">
    <source>
        <dbReference type="ARBA" id="ARBA00022833"/>
    </source>
</evidence>
<dbReference type="AlphaFoldDB" id="A0A1E4SAH4"/>
<accession>A0A1E4SAH4</accession>
<dbReference type="Proteomes" id="UP000094389">
    <property type="component" value="Unassembled WGS sequence"/>
</dbReference>